<protein>
    <submittedName>
        <fullName evidence="2">Uncharacterized protein</fullName>
    </submittedName>
</protein>
<keyword evidence="1" id="KW-1133">Transmembrane helix</keyword>
<evidence type="ECO:0000313" key="2">
    <source>
        <dbReference type="EMBL" id="KAI7836983.1"/>
    </source>
</evidence>
<sequence>MQACARFFRSVKDGCSRLWKKCRPWVKPAATVVIVFTLLGAVIVFGVPALVTALVAAVGCACVCVCGCACAWCVCKLISAGIELVVDKVIDKVIDKVARTTTQNNSASQPLLKCVSLAREFAPLLSAPCH</sequence>
<keyword evidence="3" id="KW-1185">Reference proteome</keyword>
<organism evidence="2 3">
    <name type="scientific">Chlorella ohadii</name>
    <dbReference type="NCBI Taxonomy" id="2649997"/>
    <lineage>
        <taxon>Eukaryota</taxon>
        <taxon>Viridiplantae</taxon>
        <taxon>Chlorophyta</taxon>
        <taxon>core chlorophytes</taxon>
        <taxon>Trebouxiophyceae</taxon>
        <taxon>Chlorellales</taxon>
        <taxon>Chlorellaceae</taxon>
        <taxon>Chlorella clade</taxon>
        <taxon>Chlorella</taxon>
    </lineage>
</organism>
<dbReference type="Proteomes" id="UP001205105">
    <property type="component" value="Unassembled WGS sequence"/>
</dbReference>
<evidence type="ECO:0000256" key="1">
    <source>
        <dbReference type="SAM" id="Phobius"/>
    </source>
</evidence>
<proteinExistence type="predicted"/>
<feature type="transmembrane region" description="Helical" evidence="1">
    <location>
        <begin position="25"/>
        <end position="47"/>
    </location>
</feature>
<keyword evidence="1" id="KW-0812">Transmembrane</keyword>
<keyword evidence="1" id="KW-0472">Membrane</keyword>
<comment type="caution">
    <text evidence="2">The sequence shown here is derived from an EMBL/GenBank/DDBJ whole genome shotgun (WGS) entry which is preliminary data.</text>
</comment>
<dbReference type="AlphaFoldDB" id="A0AAD5DIJ6"/>
<accession>A0AAD5DIJ6</accession>
<name>A0AAD5DIJ6_9CHLO</name>
<dbReference type="EMBL" id="JADXDR010000168">
    <property type="protein sequence ID" value="KAI7836983.1"/>
    <property type="molecule type" value="Genomic_DNA"/>
</dbReference>
<gene>
    <name evidence="2" type="ORF">COHA_009165</name>
</gene>
<feature type="transmembrane region" description="Helical" evidence="1">
    <location>
        <begin position="53"/>
        <end position="74"/>
    </location>
</feature>
<reference evidence="2" key="1">
    <citation type="submission" date="2020-11" db="EMBL/GenBank/DDBJ databases">
        <title>Chlorella ohadii genome sequencing and assembly.</title>
        <authorList>
            <person name="Murik O."/>
            <person name="Treves H."/>
            <person name="Kedem I."/>
            <person name="Shotland Y."/>
            <person name="Kaplan A."/>
        </authorList>
    </citation>
    <scope>NUCLEOTIDE SEQUENCE</scope>
    <source>
        <strain evidence="2">1</strain>
    </source>
</reference>
<evidence type="ECO:0000313" key="3">
    <source>
        <dbReference type="Proteomes" id="UP001205105"/>
    </source>
</evidence>